<keyword evidence="2" id="KW-1185">Reference proteome</keyword>
<dbReference type="Proteomes" id="UP000092445">
    <property type="component" value="Unassembled WGS sequence"/>
</dbReference>
<dbReference type="AlphaFoldDB" id="A0A1A9Z2L7"/>
<dbReference type="VEuPathDB" id="VectorBase:GPAI001824"/>
<reference evidence="1" key="2">
    <citation type="submission" date="2020-05" db="UniProtKB">
        <authorList>
            <consortium name="EnsemblMetazoa"/>
        </authorList>
    </citation>
    <scope>IDENTIFICATION</scope>
    <source>
        <strain evidence="1">IAEA</strain>
    </source>
</reference>
<evidence type="ECO:0000313" key="2">
    <source>
        <dbReference type="Proteomes" id="UP000092445"/>
    </source>
</evidence>
<name>A0A1A9Z2L7_GLOPL</name>
<organism evidence="1 2">
    <name type="scientific">Glossina pallidipes</name>
    <name type="common">Tsetse fly</name>
    <dbReference type="NCBI Taxonomy" id="7398"/>
    <lineage>
        <taxon>Eukaryota</taxon>
        <taxon>Metazoa</taxon>
        <taxon>Ecdysozoa</taxon>
        <taxon>Arthropoda</taxon>
        <taxon>Hexapoda</taxon>
        <taxon>Insecta</taxon>
        <taxon>Pterygota</taxon>
        <taxon>Neoptera</taxon>
        <taxon>Endopterygota</taxon>
        <taxon>Diptera</taxon>
        <taxon>Brachycera</taxon>
        <taxon>Muscomorpha</taxon>
        <taxon>Hippoboscoidea</taxon>
        <taxon>Glossinidae</taxon>
        <taxon>Glossina</taxon>
    </lineage>
</organism>
<sequence>ILILALPPPQRRRVREAKTRVRLWVLTDPLFFGGVGVTDVTPLRYGRAVTASVWRVLLTFPGCFVDIEGRLCGYVSGCCVEISDDDAEPIAYAEPGDVVLLWRRACCLDRARCRWFVVVQSLLPVQGRVL</sequence>
<proteinExistence type="predicted"/>
<accession>A0A1A9Z2L7</accession>
<evidence type="ECO:0000313" key="1">
    <source>
        <dbReference type="EnsemblMetazoa" id="GPAI001824-PA"/>
    </source>
</evidence>
<reference evidence="2" key="1">
    <citation type="submission" date="2014-03" db="EMBL/GenBank/DDBJ databases">
        <authorList>
            <person name="Aksoy S."/>
            <person name="Warren W."/>
            <person name="Wilson R.K."/>
        </authorList>
    </citation>
    <scope>NUCLEOTIDE SEQUENCE [LARGE SCALE GENOMIC DNA]</scope>
    <source>
        <strain evidence="2">IAEA</strain>
    </source>
</reference>
<protein>
    <submittedName>
        <fullName evidence="1">Uncharacterized protein</fullName>
    </submittedName>
</protein>
<dbReference type="EnsemblMetazoa" id="GPAI001824-RA">
    <property type="protein sequence ID" value="GPAI001824-PA"/>
    <property type="gene ID" value="GPAI001824"/>
</dbReference>